<dbReference type="InterPro" id="IPR043502">
    <property type="entry name" value="DNA/RNA_pol_sf"/>
</dbReference>
<accession>A0A8J6HMW7</accession>
<dbReference type="EMBL" id="JABDTM020018224">
    <property type="protein sequence ID" value="KAH0818176.1"/>
    <property type="molecule type" value="Genomic_DNA"/>
</dbReference>
<keyword evidence="5" id="KW-1185">Reference proteome</keyword>
<dbReference type="PANTHER" id="PTHR37984:SF5">
    <property type="entry name" value="PROTEIN NYNRIN-LIKE"/>
    <property type="match status" value="1"/>
</dbReference>
<dbReference type="InterPro" id="IPR043128">
    <property type="entry name" value="Rev_trsase/Diguanyl_cyclase"/>
</dbReference>
<evidence type="ECO:0000313" key="4">
    <source>
        <dbReference type="EMBL" id="KAH0818176.1"/>
    </source>
</evidence>
<dbReference type="Proteomes" id="UP000719412">
    <property type="component" value="Unassembled WGS sequence"/>
</dbReference>
<feature type="region of interest" description="Disordered" evidence="2">
    <location>
        <begin position="720"/>
        <end position="757"/>
    </location>
</feature>
<feature type="region of interest" description="Disordered" evidence="2">
    <location>
        <begin position="17"/>
        <end position="38"/>
    </location>
</feature>
<evidence type="ECO:0000259" key="3">
    <source>
        <dbReference type="PROSITE" id="PS50878"/>
    </source>
</evidence>
<dbReference type="Pfam" id="PF00078">
    <property type="entry name" value="RVT_1"/>
    <property type="match status" value="1"/>
</dbReference>
<gene>
    <name evidence="4" type="ORF">GEV33_004615</name>
</gene>
<reference evidence="4" key="1">
    <citation type="journal article" date="2020" name="J Insects Food Feed">
        <title>The yellow mealworm (Tenebrio molitor) genome: a resource for the emerging insects as food and feed industry.</title>
        <authorList>
            <person name="Eriksson T."/>
            <person name="Andere A."/>
            <person name="Kelstrup H."/>
            <person name="Emery V."/>
            <person name="Picard C."/>
        </authorList>
    </citation>
    <scope>NUCLEOTIDE SEQUENCE</scope>
    <source>
        <strain evidence="4">Stoneville</strain>
        <tissue evidence="4">Whole head</tissue>
    </source>
</reference>
<dbReference type="CDD" id="cd01647">
    <property type="entry name" value="RT_LTR"/>
    <property type="match status" value="1"/>
</dbReference>
<reference evidence="4" key="2">
    <citation type="submission" date="2021-08" db="EMBL/GenBank/DDBJ databases">
        <authorList>
            <person name="Eriksson T."/>
        </authorList>
    </citation>
    <scope>NUCLEOTIDE SEQUENCE</scope>
    <source>
        <strain evidence="4">Stoneville</strain>
        <tissue evidence="4">Whole head</tissue>
    </source>
</reference>
<dbReference type="GO" id="GO:0003964">
    <property type="term" value="F:RNA-directed DNA polymerase activity"/>
    <property type="evidence" value="ECO:0007669"/>
    <property type="project" value="UniProtKB-EC"/>
</dbReference>
<dbReference type="InterPro" id="IPR050951">
    <property type="entry name" value="Retrovirus_Pol_polyprotein"/>
</dbReference>
<proteinExistence type="predicted"/>
<dbReference type="SUPFAM" id="SSF56672">
    <property type="entry name" value="DNA/RNA polymerases"/>
    <property type="match status" value="1"/>
</dbReference>
<evidence type="ECO:0000256" key="1">
    <source>
        <dbReference type="ARBA" id="ARBA00012493"/>
    </source>
</evidence>
<dbReference type="Gene3D" id="3.30.70.270">
    <property type="match status" value="2"/>
</dbReference>
<dbReference type="PROSITE" id="PS50878">
    <property type="entry name" value="RT_POL"/>
    <property type="match status" value="1"/>
</dbReference>
<evidence type="ECO:0000256" key="2">
    <source>
        <dbReference type="SAM" id="MobiDB-lite"/>
    </source>
</evidence>
<sequence length="784" mass="88750">MIQIILLSPLATEITTARPANKNGETDKEDNDNRSTLPSVVKSTKSTLDYLFVITKGNECPKLTVNVCGCEFTTLLDSGANRVFVGSVRWEKLRALGFRLHPTGVECCTLASASEINCIGAVNVPLTLESRVGIFEVLVLVGLEVRHEMILGVDFWAVTRDDLSTEQRSRLGTCVKAYFDSTRDSPLGCTNLKSHKIVLFEGAKPLRARNYRVSPFTQRLIDKEDDEMLKSDVLERAQSEWNSPYLMVPKKDGSYRFVIDFRRVNARSKRVCYPLPNFSHILDSLGNAKYLSSLDIKSAYWEVPLEEASRPLTAFSVAGRGQFQFRRMPFGLHSAAGTFQALVDRLFTPDLERYVFAYLDDIIVSTPDFETHLNVLRVVFDKLTKARLTLKQSKCEFCKPELRYLGYVVNRQGLNVDPAKVSAVVDMPQPKGIRDVRRLIGMMSWYRRFVPNFSTMVAPLTNLTRKKTRFTWTPECERAFSELQCASDVGIGAVLTQNIRRSLGFARSFRWGVLRPRGQRPTTPRRYHPFARRPLSGHTTPAPETIPPGGPLVTRKFDFSGCAYTEAREEEFCFLFVWIFNLVIDPSDRISLETSPPCWTVIVPLDPPEGPNHNSDSPRPRTSSSRKRVTLDKESRSEGRLRGLSVDAGSVAALRRKRGLGGPSFGPHFPKTRRSHLNTLVRMHRPGVLQRQKNQRRESAISMEATGNSPTFCNGRKTTARVRKHHRGNSPTNQQKTSRVRRHPGPAAPAAELKRPWMRIKQRRKNCSDLRTNFLIQSPQPTRL</sequence>
<evidence type="ECO:0000313" key="5">
    <source>
        <dbReference type="Proteomes" id="UP000719412"/>
    </source>
</evidence>
<name>A0A8J6HMW7_TENMO</name>
<feature type="compositionally biased region" description="Basic and acidic residues" evidence="2">
    <location>
        <begin position="629"/>
        <end position="640"/>
    </location>
</feature>
<comment type="caution">
    <text evidence="4">The sequence shown here is derived from an EMBL/GenBank/DDBJ whole genome shotgun (WGS) entry which is preliminary data.</text>
</comment>
<dbReference type="FunFam" id="3.30.70.270:FF:000020">
    <property type="entry name" value="Transposon Tf2-6 polyprotein-like Protein"/>
    <property type="match status" value="1"/>
</dbReference>
<organism evidence="4 5">
    <name type="scientific">Tenebrio molitor</name>
    <name type="common">Yellow mealworm beetle</name>
    <dbReference type="NCBI Taxonomy" id="7067"/>
    <lineage>
        <taxon>Eukaryota</taxon>
        <taxon>Metazoa</taxon>
        <taxon>Ecdysozoa</taxon>
        <taxon>Arthropoda</taxon>
        <taxon>Hexapoda</taxon>
        <taxon>Insecta</taxon>
        <taxon>Pterygota</taxon>
        <taxon>Neoptera</taxon>
        <taxon>Endopterygota</taxon>
        <taxon>Coleoptera</taxon>
        <taxon>Polyphaga</taxon>
        <taxon>Cucujiformia</taxon>
        <taxon>Tenebrionidae</taxon>
        <taxon>Tenebrio</taxon>
    </lineage>
</organism>
<dbReference type="PANTHER" id="PTHR37984">
    <property type="entry name" value="PROTEIN CBG26694"/>
    <property type="match status" value="1"/>
</dbReference>
<feature type="domain" description="Reverse transcriptase" evidence="3">
    <location>
        <begin position="229"/>
        <end position="409"/>
    </location>
</feature>
<feature type="region of interest" description="Disordered" evidence="2">
    <location>
        <begin position="520"/>
        <end position="549"/>
    </location>
</feature>
<dbReference type="AlphaFoldDB" id="A0A8J6HMW7"/>
<dbReference type="InterPro" id="IPR000477">
    <property type="entry name" value="RT_dom"/>
</dbReference>
<protein>
    <recommendedName>
        <fullName evidence="1">RNA-directed DNA polymerase</fullName>
        <ecNumber evidence="1">2.7.7.49</ecNumber>
    </recommendedName>
</protein>
<feature type="region of interest" description="Disordered" evidence="2">
    <location>
        <begin position="604"/>
        <end position="640"/>
    </location>
</feature>
<dbReference type="EC" id="2.7.7.49" evidence="1"/>
<dbReference type="Gene3D" id="3.10.10.10">
    <property type="entry name" value="HIV Type 1 Reverse Transcriptase, subunit A, domain 1"/>
    <property type="match status" value="1"/>
</dbReference>